<name>A0A7W3IT59_9ACTN</name>
<dbReference type="AlphaFoldDB" id="A0A7W3IT59"/>
<dbReference type="SUPFAM" id="SSF53335">
    <property type="entry name" value="S-adenosyl-L-methionine-dependent methyltransferases"/>
    <property type="match status" value="1"/>
</dbReference>
<keyword evidence="3 5" id="KW-0949">S-adenosyl-L-methionine</keyword>
<dbReference type="PANTHER" id="PTHR11727">
    <property type="entry name" value="DIMETHYLADENOSINE TRANSFERASE"/>
    <property type="match status" value="1"/>
</dbReference>
<dbReference type="Pfam" id="PF00398">
    <property type="entry name" value="RrnaAD"/>
    <property type="match status" value="1"/>
</dbReference>
<accession>A0A7W3IT59</accession>
<dbReference type="InterPro" id="IPR001737">
    <property type="entry name" value="KsgA/Erm"/>
</dbReference>
<comment type="caution">
    <text evidence="7">The sequence shown here is derived from an EMBL/GenBank/DDBJ whole genome shotgun (WGS) entry which is preliminary data.</text>
</comment>
<dbReference type="CDD" id="cd02440">
    <property type="entry name" value="AdoMet_MTases"/>
    <property type="match status" value="1"/>
</dbReference>
<comment type="similarity">
    <text evidence="5">Belongs to the class I-like SAM-binding methyltransferase superfamily. rRNA adenine N(6)-methyltransferase family.</text>
</comment>
<keyword evidence="1 5" id="KW-0489">Methyltransferase</keyword>
<evidence type="ECO:0000256" key="3">
    <source>
        <dbReference type="ARBA" id="ARBA00022691"/>
    </source>
</evidence>
<dbReference type="EC" id="2.1.1.184" evidence="7"/>
<evidence type="ECO:0000256" key="2">
    <source>
        <dbReference type="ARBA" id="ARBA00022679"/>
    </source>
</evidence>
<feature type="binding site" evidence="5">
    <location>
        <position position="68"/>
    </location>
    <ligand>
        <name>S-adenosyl-L-methionine</name>
        <dbReference type="ChEBI" id="CHEBI:59789"/>
    </ligand>
</feature>
<gene>
    <name evidence="7" type="ORF">FHX74_002369</name>
</gene>
<evidence type="ECO:0000313" key="8">
    <source>
        <dbReference type="Proteomes" id="UP000523079"/>
    </source>
</evidence>
<dbReference type="GO" id="GO:0000179">
    <property type="term" value="F:rRNA (adenine-N6,N6-)-dimethyltransferase activity"/>
    <property type="evidence" value="ECO:0007669"/>
    <property type="project" value="UniProtKB-UniRule"/>
</dbReference>
<keyword evidence="8" id="KW-1185">Reference proteome</keyword>
<reference evidence="7 8" key="1">
    <citation type="submission" date="2020-07" db="EMBL/GenBank/DDBJ databases">
        <title>Sequencing the genomes of 1000 actinobacteria strains.</title>
        <authorList>
            <person name="Klenk H.-P."/>
        </authorList>
    </citation>
    <scope>NUCLEOTIDE SEQUENCE [LARGE SCALE GENOMIC DNA]</scope>
    <source>
        <strain evidence="7 8">DSM 100723</strain>
    </source>
</reference>
<dbReference type="EMBL" id="JACGWT010000003">
    <property type="protein sequence ID" value="MBA8794750.1"/>
    <property type="molecule type" value="Genomic_DNA"/>
</dbReference>
<feature type="domain" description="Ribosomal RNA adenine methylase transferase N-terminal" evidence="6">
    <location>
        <begin position="27"/>
        <end position="188"/>
    </location>
</feature>
<evidence type="ECO:0000259" key="6">
    <source>
        <dbReference type="SMART" id="SM00650"/>
    </source>
</evidence>
<dbReference type="SMART" id="SM00650">
    <property type="entry name" value="rADc"/>
    <property type="match status" value="1"/>
</dbReference>
<evidence type="ECO:0000313" key="7">
    <source>
        <dbReference type="EMBL" id="MBA8794750.1"/>
    </source>
</evidence>
<sequence>MSEVPGGHSRQTAAKPFWGWHRLQADWAEAIVTAAGVRPGELVLDLGAGTGALTEPLLDVGARVIAVELHPGRVTRLRRRFAAAVADRRLAVVQVDLLAFHWPRRPFRIVANPPFAITSPLIMRITSSDHRLRQADLLLKRSVVRDRVARQQGHASGFTSSAALELPRHAFTPRPPVDVGVLRLTRRRS</sequence>
<keyword evidence="4 5" id="KW-0694">RNA-binding</keyword>
<keyword evidence="2 5" id="KW-0808">Transferase</keyword>
<dbReference type="GO" id="GO:0003723">
    <property type="term" value="F:RNA binding"/>
    <property type="evidence" value="ECO:0007669"/>
    <property type="project" value="UniProtKB-UniRule"/>
</dbReference>
<dbReference type="Proteomes" id="UP000523079">
    <property type="component" value="Unassembled WGS sequence"/>
</dbReference>
<dbReference type="PROSITE" id="PS51689">
    <property type="entry name" value="SAM_RNA_A_N6_MT"/>
    <property type="match status" value="1"/>
</dbReference>
<organism evidence="7 8">
    <name type="scientific">Microlunatus kandeliicorticis</name>
    <dbReference type="NCBI Taxonomy" id="1759536"/>
    <lineage>
        <taxon>Bacteria</taxon>
        <taxon>Bacillati</taxon>
        <taxon>Actinomycetota</taxon>
        <taxon>Actinomycetes</taxon>
        <taxon>Propionibacteriales</taxon>
        <taxon>Propionibacteriaceae</taxon>
        <taxon>Microlunatus</taxon>
    </lineage>
</organism>
<dbReference type="Gene3D" id="3.40.50.150">
    <property type="entry name" value="Vaccinia Virus protein VP39"/>
    <property type="match status" value="1"/>
</dbReference>
<proteinExistence type="inferred from homology"/>
<protein>
    <submittedName>
        <fullName evidence="7">23S rRNA (Adenine-N6)-dimethyltransferase</fullName>
        <ecNumber evidence="7">2.1.1.184</ecNumber>
    </submittedName>
</protein>
<evidence type="ECO:0000256" key="5">
    <source>
        <dbReference type="PROSITE-ProRule" id="PRU01026"/>
    </source>
</evidence>
<dbReference type="InterPro" id="IPR020598">
    <property type="entry name" value="rRNA_Ade_methylase_Trfase_N"/>
</dbReference>
<dbReference type="GO" id="GO:0052910">
    <property type="term" value="F:23S rRNA (adenine(2085)-N(6))-dimethyltransferase activity"/>
    <property type="evidence" value="ECO:0007669"/>
    <property type="project" value="UniProtKB-EC"/>
</dbReference>
<dbReference type="InterPro" id="IPR029063">
    <property type="entry name" value="SAM-dependent_MTases_sf"/>
</dbReference>
<dbReference type="PANTHER" id="PTHR11727:SF7">
    <property type="entry name" value="DIMETHYLADENOSINE TRANSFERASE-RELATED"/>
    <property type="match status" value="1"/>
</dbReference>
<feature type="binding site" evidence="5">
    <location>
        <position position="96"/>
    </location>
    <ligand>
        <name>S-adenosyl-L-methionine</name>
        <dbReference type="ChEBI" id="CHEBI:59789"/>
    </ligand>
</feature>
<feature type="binding site" evidence="5">
    <location>
        <position position="47"/>
    </location>
    <ligand>
        <name>S-adenosyl-L-methionine</name>
        <dbReference type="ChEBI" id="CHEBI:59789"/>
    </ligand>
</feature>
<evidence type="ECO:0000256" key="1">
    <source>
        <dbReference type="ARBA" id="ARBA00022603"/>
    </source>
</evidence>
<feature type="binding site" evidence="5">
    <location>
        <position position="112"/>
    </location>
    <ligand>
        <name>S-adenosyl-L-methionine</name>
        <dbReference type="ChEBI" id="CHEBI:59789"/>
    </ligand>
</feature>
<dbReference type="RefSeq" id="WP_182560295.1">
    <property type="nucleotide sequence ID" value="NZ_JACGWT010000003.1"/>
</dbReference>
<evidence type="ECO:0000256" key="4">
    <source>
        <dbReference type="ARBA" id="ARBA00022884"/>
    </source>
</evidence>
<comment type="caution">
    <text evidence="5">Lacks conserved residue(s) required for the propagation of feature annotation.</text>
</comment>